<evidence type="ECO:0000256" key="8">
    <source>
        <dbReference type="SAM" id="Phobius"/>
    </source>
</evidence>
<feature type="transmembrane region" description="Helical" evidence="8">
    <location>
        <begin position="160"/>
        <end position="178"/>
    </location>
</feature>
<accession>A0A378NF46</accession>
<name>A0A378NF46_MANHA</name>
<dbReference type="Gene3D" id="1.20.1250.20">
    <property type="entry name" value="MFS general substrate transporter like domains"/>
    <property type="match status" value="2"/>
</dbReference>
<gene>
    <name evidence="10" type="primary">hcaT</name>
    <name evidence="10" type="ORF">NCTC9380_02380</name>
</gene>
<dbReference type="NCBIfam" id="NF037955">
    <property type="entry name" value="mfs"/>
    <property type="match status" value="1"/>
</dbReference>
<feature type="domain" description="Major facilitator superfamily associated" evidence="9">
    <location>
        <begin position="11"/>
        <end position="362"/>
    </location>
</feature>
<organism evidence="10 11">
    <name type="scientific">Mannheimia haemolytica</name>
    <name type="common">Pasteurella haemolytica</name>
    <dbReference type="NCBI Taxonomy" id="75985"/>
    <lineage>
        <taxon>Bacteria</taxon>
        <taxon>Pseudomonadati</taxon>
        <taxon>Pseudomonadota</taxon>
        <taxon>Gammaproteobacteria</taxon>
        <taxon>Pasteurellales</taxon>
        <taxon>Pasteurellaceae</taxon>
        <taxon>Mannheimia</taxon>
    </lineage>
</organism>
<evidence type="ECO:0000256" key="7">
    <source>
        <dbReference type="ARBA" id="ARBA00023136"/>
    </source>
</evidence>
<keyword evidence="7 8" id="KW-0472">Membrane</keyword>
<evidence type="ECO:0000256" key="1">
    <source>
        <dbReference type="ARBA" id="ARBA00004429"/>
    </source>
</evidence>
<feature type="transmembrane region" description="Helical" evidence="8">
    <location>
        <begin position="12"/>
        <end position="31"/>
    </location>
</feature>
<reference evidence="10 11" key="1">
    <citation type="submission" date="2018-06" db="EMBL/GenBank/DDBJ databases">
        <authorList>
            <consortium name="Pathogen Informatics"/>
            <person name="Doyle S."/>
        </authorList>
    </citation>
    <scope>NUCLEOTIDE SEQUENCE [LARGE SCALE GENOMIC DNA]</scope>
    <source>
        <strain evidence="10 11">NCTC9380</strain>
    </source>
</reference>
<evidence type="ECO:0000256" key="4">
    <source>
        <dbReference type="ARBA" id="ARBA00022519"/>
    </source>
</evidence>
<feature type="transmembrane region" description="Helical" evidence="8">
    <location>
        <begin position="271"/>
        <end position="287"/>
    </location>
</feature>
<feature type="transmembrane region" description="Helical" evidence="8">
    <location>
        <begin position="77"/>
        <end position="99"/>
    </location>
</feature>
<dbReference type="RefSeq" id="WP_006250867.1">
    <property type="nucleotide sequence ID" value="NZ_CP017484.1"/>
</dbReference>
<evidence type="ECO:0000313" key="11">
    <source>
        <dbReference type="Proteomes" id="UP000254031"/>
    </source>
</evidence>
<dbReference type="GO" id="GO:0030395">
    <property type="term" value="F:lactose binding"/>
    <property type="evidence" value="ECO:0007669"/>
    <property type="project" value="TreeGrafter"/>
</dbReference>
<protein>
    <submittedName>
        <fullName evidence="10">Probable 3-phenylpropionic acid transporter</fullName>
    </submittedName>
</protein>
<evidence type="ECO:0000256" key="5">
    <source>
        <dbReference type="ARBA" id="ARBA00022692"/>
    </source>
</evidence>
<dbReference type="PANTHER" id="PTHR23522:SF10">
    <property type="entry name" value="3-PHENYLPROPIONIC ACID TRANSPORTER-RELATED"/>
    <property type="match status" value="1"/>
</dbReference>
<dbReference type="InterPro" id="IPR036259">
    <property type="entry name" value="MFS_trans_sf"/>
</dbReference>
<evidence type="ECO:0000256" key="2">
    <source>
        <dbReference type="ARBA" id="ARBA00022448"/>
    </source>
</evidence>
<keyword evidence="3" id="KW-1003">Cell membrane</keyword>
<dbReference type="PIRSF" id="PIRSF004925">
    <property type="entry name" value="HcaT"/>
    <property type="match status" value="1"/>
</dbReference>
<dbReference type="AlphaFoldDB" id="A0A378NF46"/>
<feature type="transmembrane region" description="Helical" evidence="8">
    <location>
        <begin position="239"/>
        <end position="259"/>
    </location>
</feature>
<dbReference type="GO" id="GO:0005886">
    <property type="term" value="C:plasma membrane"/>
    <property type="evidence" value="ECO:0007669"/>
    <property type="project" value="UniProtKB-SubCell"/>
</dbReference>
<keyword evidence="2" id="KW-0813">Transport</keyword>
<keyword evidence="5 8" id="KW-0812">Transmembrane</keyword>
<proteinExistence type="predicted"/>
<dbReference type="EMBL" id="UGPL01000006">
    <property type="protein sequence ID" value="STY67042.1"/>
    <property type="molecule type" value="Genomic_DNA"/>
</dbReference>
<keyword evidence="4" id="KW-0997">Cell inner membrane</keyword>
<feature type="transmembrane region" description="Helical" evidence="8">
    <location>
        <begin position="293"/>
        <end position="319"/>
    </location>
</feature>
<dbReference type="Pfam" id="PF12832">
    <property type="entry name" value="MFS_1_like"/>
    <property type="match status" value="1"/>
</dbReference>
<feature type="transmembrane region" description="Helical" evidence="8">
    <location>
        <begin position="136"/>
        <end position="154"/>
    </location>
</feature>
<feature type="transmembrane region" description="Helical" evidence="8">
    <location>
        <begin position="331"/>
        <end position="353"/>
    </location>
</feature>
<dbReference type="InterPro" id="IPR026032">
    <property type="entry name" value="HcaT-like"/>
</dbReference>
<evidence type="ECO:0000259" key="9">
    <source>
        <dbReference type="Pfam" id="PF12832"/>
    </source>
</evidence>
<evidence type="ECO:0000256" key="6">
    <source>
        <dbReference type="ARBA" id="ARBA00022989"/>
    </source>
</evidence>
<feature type="transmembrane region" description="Helical" evidence="8">
    <location>
        <begin position="359"/>
        <end position="376"/>
    </location>
</feature>
<dbReference type="SUPFAM" id="SSF103473">
    <property type="entry name" value="MFS general substrate transporter"/>
    <property type="match status" value="1"/>
</dbReference>
<feature type="transmembrane region" description="Helical" evidence="8">
    <location>
        <begin position="37"/>
        <end position="56"/>
    </location>
</feature>
<evidence type="ECO:0000256" key="3">
    <source>
        <dbReference type="ARBA" id="ARBA00022475"/>
    </source>
</evidence>
<sequence length="384" mass="42711">MMKVSPFQWAAFNYFGFFCAYGVLLPFLPVWLKHHGYSTEMIGLFAAVGYLFRFAGSMLASQRVKTVSQLIPTARSLTWLNIAAAVALLFSGDFIWLLFPVLMLFQMFNSGAMPIADSIASIWQHQIGLDYGRARLFGSMAFVVGSLSAGYLIGLLGENSVVWIIIGFLVFLGIGQLATPKVGFEEQGNKANTSSVTYRQLLKEPETLKMLIAVSLISASHAAYYTYSTIHWSNASISTAMTSLFWGLAVVAEILFFLVSKRLFKSWKISHLMILAAVFAVIRWAIMGSTTEIVLIIVMQMLHSITFGAAHIAMIRYISMQSAERVTKLQGLYFGLASCAFMAVFTFIAGMVYQHSPSLTFWLMAIFTLPAIFIVPKRFEVQIN</sequence>
<keyword evidence="6 8" id="KW-1133">Transmembrane helix</keyword>
<evidence type="ECO:0000313" key="10">
    <source>
        <dbReference type="EMBL" id="STY67042.1"/>
    </source>
</evidence>
<dbReference type="PANTHER" id="PTHR23522">
    <property type="entry name" value="BLL5896 PROTEIN"/>
    <property type="match status" value="1"/>
</dbReference>
<dbReference type="Proteomes" id="UP000254031">
    <property type="component" value="Unassembled WGS sequence"/>
</dbReference>
<comment type="subcellular location">
    <subcellularLocation>
        <location evidence="1">Cell inner membrane</location>
        <topology evidence="1">Multi-pass membrane protein</topology>
    </subcellularLocation>
</comment>
<dbReference type="InterPro" id="IPR024989">
    <property type="entry name" value="MFS_assoc_dom"/>
</dbReference>
<dbReference type="GO" id="GO:0015528">
    <property type="term" value="F:lactose:proton symporter activity"/>
    <property type="evidence" value="ECO:0007669"/>
    <property type="project" value="TreeGrafter"/>
</dbReference>
<dbReference type="NCBIfam" id="NF008346">
    <property type="entry name" value="PRK11128.1"/>
    <property type="match status" value="1"/>
</dbReference>